<sequence length="236" mass="24700">MRGRPPTAGETLPAGPAPDTPAPNRNSTGSPPHCVTPWRCAWAHALPAGPLDRTAFPPSRECGGSRRSYERGGGVPIGEDGPVGPTIVFRPTSARVYAVITWVVAAIVLAAFGANGGIGEVVRYGAIPLAMAVFGWAVFWRPCVEVGGDGVILANVLRTVEVPWGAIERVDTRWGLRLVTAHGAVTAWAAPARAGMGRARSARRAEQLPDHLFEGAGRVRHAGDAATVGAVVEDRL</sequence>
<keyword evidence="2" id="KW-1133">Transmembrane helix</keyword>
<keyword evidence="2" id="KW-0812">Transmembrane</keyword>
<dbReference type="Proteomes" id="UP000451860">
    <property type="component" value="Unassembled WGS sequence"/>
</dbReference>
<dbReference type="InterPro" id="IPR019692">
    <property type="entry name" value="CFP-6_PH"/>
</dbReference>
<evidence type="ECO:0000256" key="2">
    <source>
        <dbReference type="SAM" id="Phobius"/>
    </source>
</evidence>
<protein>
    <recommendedName>
        <fullName evidence="3">Low molecular weight protein antigen 6 PH domain-containing protein</fullName>
    </recommendedName>
</protein>
<organism evidence="4 5">
    <name type="scientific">Georgenia thermotolerans</name>
    <dbReference type="NCBI Taxonomy" id="527326"/>
    <lineage>
        <taxon>Bacteria</taxon>
        <taxon>Bacillati</taxon>
        <taxon>Actinomycetota</taxon>
        <taxon>Actinomycetes</taxon>
        <taxon>Micrococcales</taxon>
        <taxon>Bogoriellaceae</taxon>
        <taxon>Georgenia</taxon>
    </lineage>
</organism>
<feature type="transmembrane region" description="Helical" evidence="2">
    <location>
        <begin position="96"/>
        <end position="115"/>
    </location>
</feature>
<proteinExistence type="predicted"/>
<feature type="domain" description="Low molecular weight protein antigen 6 PH" evidence="3">
    <location>
        <begin position="141"/>
        <end position="220"/>
    </location>
</feature>
<name>A0A7J5UPD3_9MICO</name>
<evidence type="ECO:0000256" key="1">
    <source>
        <dbReference type="SAM" id="MobiDB-lite"/>
    </source>
</evidence>
<feature type="region of interest" description="Disordered" evidence="1">
    <location>
        <begin position="1"/>
        <end position="31"/>
    </location>
</feature>
<dbReference type="Pfam" id="PF10756">
    <property type="entry name" value="bPH_6"/>
    <property type="match status" value="1"/>
</dbReference>
<reference evidence="4 5" key="1">
    <citation type="submission" date="2019-10" db="EMBL/GenBank/DDBJ databases">
        <title>Georgenia wutianyii sp. nov. and Georgenia yuyongxinii sp. nov. isolated from plateau pika (Ochotona curzoniae) in the Qinghai-Tibet plateau of China.</title>
        <authorList>
            <person name="Tian Z."/>
        </authorList>
    </citation>
    <scope>NUCLEOTIDE SEQUENCE [LARGE SCALE GENOMIC DNA]</scope>
    <source>
        <strain evidence="4 5">DSM 21501</strain>
    </source>
</reference>
<accession>A0A7J5UPD3</accession>
<feature type="region of interest" description="Disordered" evidence="1">
    <location>
        <begin position="52"/>
        <end position="76"/>
    </location>
</feature>
<keyword evidence="5" id="KW-1185">Reference proteome</keyword>
<feature type="non-terminal residue" evidence="4">
    <location>
        <position position="236"/>
    </location>
</feature>
<dbReference type="AlphaFoldDB" id="A0A7J5UPD3"/>
<dbReference type="EMBL" id="WHJE01000038">
    <property type="protein sequence ID" value="KAE8764268.1"/>
    <property type="molecule type" value="Genomic_DNA"/>
</dbReference>
<dbReference type="OrthoDB" id="5148800at2"/>
<comment type="caution">
    <text evidence="4">The sequence shown here is derived from an EMBL/GenBank/DDBJ whole genome shotgun (WGS) entry which is preliminary data.</text>
</comment>
<gene>
    <name evidence="4" type="ORF">GB883_10005</name>
</gene>
<feature type="transmembrane region" description="Helical" evidence="2">
    <location>
        <begin position="121"/>
        <end position="140"/>
    </location>
</feature>
<keyword evidence="2" id="KW-0472">Membrane</keyword>
<evidence type="ECO:0000313" key="4">
    <source>
        <dbReference type="EMBL" id="KAE8764268.1"/>
    </source>
</evidence>
<evidence type="ECO:0000313" key="5">
    <source>
        <dbReference type="Proteomes" id="UP000451860"/>
    </source>
</evidence>
<evidence type="ECO:0000259" key="3">
    <source>
        <dbReference type="Pfam" id="PF10756"/>
    </source>
</evidence>